<comment type="caution">
    <text evidence="1">The sequence shown here is derived from an EMBL/GenBank/DDBJ whole genome shotgun (WGS) entry which is preliminary data.</text>
</comment>
<dbReference type="EMBL" id="JACHIK010000026">
    <property type="protein sequence ID" value="MBB5045055.1"/>
    <property type="molecule type" value="Genomic_DNA"/>
</dbReference>
<evidence type="ECO:0000313" key="1">
    <source>
        <dbReference type="EMBL" id="MBB5045055.1"/>
    </source>
</evidence>
<gene>
    <name evidence="1" type="ORF">HNQ66_004483</name>
</gene>
<proteinExistence type="predicted"/>
<dbReference type="AlphaFoldDB" id="A0A7W7YZ67"/>
<dbReference type="RefSeq" id="WP_184146909.1">
    <property type="nucleotide sequence ID" value="NZ_JACHIK010000026.1"/>
</dbReference>
<accession>A0A7W7YZ67</accession>
<organism evidence="1 2">
    <name type="scientific">Shinella fusca</name>
    <dbReference type="NCBI Taxonomy" id="544480"/>
    <lineage>
        <taxon>Bacteria</taxon>
        <taxon>Pseudomonadati</taxon>
        <taxon>Pseudomonadota</taxon>
        <taxon>Alphaproteobacteria</taxon>
        <taxon>Hyphomicrobiales</taxon>
        <taxon>Rhizobiaceae</taxon>
        <taxon>Shinella</taxon>
    </lineage>
</organism>
<name>A0A7W7YZ67_9HYPH</name>
<reference evidence="1 2" key="1">
    <citation type="submission" date="2020-08" db="EMBL/GenBank/DDBJ databases">
        <title>Genomic Encyclopedia of Type Strains, Phase IV (KMG-IV): sequencing the most valuable type-strain genomes for metagenomic binning, comparative biology and taxonomic classification.</title>
        <authorList>
            <person name="Goeker M."/>
        </authorList>
    </citation>
    <scope>NUCLEOTIDE SEQUENCE [LARGE SCALE GENOMIC DNA]</scope>
    <source>
        <strain evidence="1 2">DSM 21319</strain>
    </source>
</reference>
<keyword evidence="2" id="KW-1185">Reference proteome</keyword>
<dbReference type="Proteomes" id="UP000535406">
    <property type="component" value="Unassembled WGS sequence"/>
</dbReference>
<evidence type="ECO:0000313" key="2">
    <source>
        <dbReference type="Proteomes" id="UP000535406"/>
    </source>
</evidence>
<sequence>MKPGKKPFVVAFKNRRRLPWKKASISGRIDLKAASDAVAIEQTATKLL</sequence>
<protein>
    <submittedName>
        <fullName evidence="1">Uncharacterized protein</fullName>
    </submittedName>
</protein>